<evidence type="ECO:0000313" key="3">
    <source>
        <dbReference type="EMBL" id="MBV7275921.1"/>
    </source>
</evidence>
<keyword evidence="4" id="KW-1185">Reference proteome</keyword>
<dbReference type="EMBL" id="JAEEGC010000140">
    <property type="protein sequence ID" value="MBV7275921.1"/>
    <property type="molecule type" value="Genomic_DNA"/>
</dbReference>
<dbReference type="RefSeq" id="WP_218322968.1">
    <property type="nucleotide sequence ID" value="NZ_JAEEGC010000140.1"/>
</dbReference>
<keyword evidence="1" id="KW-0175">Coiled coil</keyword>
<dbReference type="Proteomes" id="UP000694308">
    <property type="component" value="Unassembled WGS sequence"/>
</dbReference>
<organism evidence="3 4">
    <name type="scientific">Clostridium thailandense</name>
    <dbReference type="NCBI Taxonomy" id="2794346"/>
    <lineage>
        <taxon>Bacteria</taxon>
        <taxon>Bacillati</taxon>
        <taxon>Bacillota</taxon>
        <taxon>Clostridia</taxon>
        <taxon>Eubacteriales</taxon>
        <taxon>Clostridiaceae</taxon>
        <taxon>Clostridium</taxon>
    </lineage>
</organism>
<dbReference type="AlphaFoldDB" id="A0A949TYF8"/>
<gene>
    <name evidence="3" type="ORF">I6U48_23795</name>
</gene>
<evidence type="ECO:0000256" key="1">
    <source>
        <dbReference type="SAM" id="Coils"/>
    </source>
</evidence>
<accession>A0A949TYF8</accession>
<name>A0A949TYF8_9CLOT</name>
<comment type="caution">
    <text evidence="3">The sequence shown here is derived from an EMBL/GenBank/DDBJ whole genome shotgun (WGS) entry which is preliminary data.</text>
</comment>
<reference evidence="3" key="1">
    <citation type="submission" date="2020-12" db="EMBL/GenBank/DDBJ databases">
        <title>Clostridium thailandense sp. nov., a novel acetogenic bacterium isolated from peat land soil in Thailand.</title>
        <authorList>
            <person name="Chaikitkaew S."/>
            <person name="Birkeland N.K."/>
        </authorList>
    </citation>
    <scope>NUCLEOTIDE SEQUENCE</scope>
    <source>
        <strain evidence="3">PL3</strain>
    </source>
</reference>
<feature type="region of interest" description="Disordered" evidence="2">
    <location>
        <begin position="286"/>
        <end position="306"/>
    </location>
</feature>
<sequence>MGFFKAVVNVVKAVIKAVTTSVAAIGKAVSSGNAKDIKNAVDTIEKGINDIENANKELEKEMKKKLKITTGAEDSGIIPTWEDIKKGWNNNMLMGKDPGIIIKCTKSFFKGLVYDTGKSALEGIGNMFMHPIKTAEGIANALSHPIDTGAAIGKEIGNAFNKEVINGDASSRAHFAGRVLGEVALAVFGPKGVDKVTKIAKGSEYAAEAANALNKIKNISVNSEKLSQAVGRLNSVINKADELVEASTGFRISNVVEEYGKVGIQTIEKNETQIKYMEAVEDAVKGAGDPELKSSESLSNKNINNDRVEVKDGKRNTRSENSLRRKLENRIDAQGNKMYTEEEIKAIMDIRNSEYELTLENSEKIIIKRHGYQKNDATGQSHHLNQDAAYREIIPTEEGLAIDADGNVFMEPESSHYKAHETMEEFWDDYRVGGEMDGIKPTVGEYNSALKDSMVNAGFSEADADLITEIAASQQRAYGLTEAAEVPRIPGRINAIER</sequence>
<protein>
    <submittedName>
        <fullName evidence="3">Uncharacterized protein</fullName>
    </submittedName>
</protein>
<proteinExistence type="predicted"/>
<evidence type="ECO:0000256" key="2">
    <source>
        <dbReference type="SAM" id="MobiDB-lite"/>
    </source>
</evidence>
<evidence type="ECO:0000313" key="4">
    <source>
        <dbReference type="Proteomes" id="UP000694308"/>
    </source>
</evidence>
<feature type="coiled-coil region" evidence="1">
    <location>
        <begin position="37"/>
        <end position="68"/>
    </location>
</feature>